<evidence type="ECO:0000256" key="5">
    <source>
        <dbReference type="ARBA" id="ARBA00035393"/>
    </source>
</evidence>
<dbReference type="GO" id="GO:0004252">
    <property type="term" value="F:serine-type endopeptidase activity"/>
    <property type="evidence" value="ECO:0007669"/>
    <property type="project" value="InterPro"/>
</dbReference>
<dbReference type="InterPro" id="IPR001254">
    <property type="entry name" value="Trypsin_dom"/>
</dbReference>
<dbReference type="InterPro" id="IPR043504">
    <property type="entry name" value="Peptidase_S1_PA_chymotrypsin"/>
</dbReference>
<evidence type="ECO:0000313" key="10">
    <source>
        <dbReference type="EMBL" id="PVD24747.1"/>
    </source>
</evidence>
<evidence type="ECO:0000259" key="9">
    <source>
        <dbReference type="PROSITE" id="PS50240"/>
    </source>
</evidence>
<comment type="function">
    <text evidence="8">Catalyzes the hydrolysis of queuosine 5'-phosphate, releasing the nucleobase queuine (q). Is required for salvage of queuine from exogenous queuosine (Q) that is imported and then converted to queuosine 5'-phosphate intracellularly.</text>
</comment>
<keyword evidence="11" id="KW-1185">Reference proteome</keyword>
<dbReference type="InterPro" id="IPR001314">
    <property type="entry name" value="Peptidase_S1A"/>
</dbReference>
<evidence type="ECO:0000256" key="2">
    <source>
        <dbReference type="ARBA" id="ARBA00023157"/>
    </source>
</evidence>
<evidence type="ECO:0000256" key="6">
    <source>
        <dbReference type="ARBA" id="ARBA00048204"/>
    </source>
</evidence>
<feature type="domain" description="Peptidase S1" evidence="9">
    <location>
        <begin position="12"/>
        <end position="275"/>
    </location>
</feature>
<dbReference type="EMBL" id="PZQS01000009">
    <property type="protein sequence ID" value="PVD24747.1"/>
    <property type="molecule type" value="Genomic_DNA"/>
</dbReference>
<keyword evidence="7" id="KW-0645">Protease</keyword>
<gene>
    <name evidence="10" type="ORF">C0Q70_15232</name>
</gene>
<comment type="catalytic activity">
    <reaction evidence="6 8">
        <text>queuosine 5'-phosphate + H2O = queuine + D-ribose 5-phosphate</text>
        <dbReference type="Rhea" id="RHEA:75387"/>
        <dbReference type="ChEBI" id="CHEBI:15377"/>
        <dbReference type="ChEBI" id="CHEBI:17433"/>
        <dbReference type="ChEBI" id="CHEBI:78346"/>
        <dbReference type="ChEBI" id="CHEBI:194371"/>
    </reaction>
    <physiologicalReaction direction="left-to-right" evidence="6 8">
        <dbReference type="Rhea" id="RHEA:75388"/>
    </physiologicalReaction>
</comment>
<dbReference type="PRINTS" id="PR00722">
    <property type="entry name" value="CHYMOTRYPSIN"/>
</dbReference>
<proteinExistence type="inferred from homology"/>
<dbReference type="STRING" id="400727.A0A2T7NU94"/>
<sequence>MSAACNSINPRIVQGIVADKNEFPWQLSLQLDGSHICGAAVVSANAAITAAHCVDFSGYEVNRFAVVCGLHSLTDDGQRRVASKITKHPSYDANAFGYPNDIAVIKFDIPFDFDASCQPARLPRDNTKTYVKDARISGWGRLYGNGPLPTLLKKADIPVITNTQCGTAHSIIGIINPIRASHICVLDPTGVHGACNGDSGGPMTVLTKILATTRYHSTAAMEGVLPPLDSGKLIANNSKDVSIDNSGVSSVAHLVVDLAKKGEFSVKMWKEHPLNPKTMDEAAVKCISRETFTQLFYSDSPYEMPMIDERVKVLQEAGTVLMQKYGGSFVNCIKECDKSAQSLMRLVLKDFPAYRDIADFNGKKVAFYKRVQILIADIWGACEGKGLGEFHDIDTITMFADYRIPQALVYFGALKYSKELMELLQKDTLLKSGDRVEMEIRGCSIWVTEFSE</sequence>
<dbReference type="InterPro" id="IPR019438">
    <property type="entry name" value="Q_salvage"/>
</dbReference>
<dbReference type="GO" id="GO:0006508">
    <property type="term" value="P:proteolysis"/>
    <property type="evidence" value="ECO:0007669"/>
    <property type="project" value="UniProtKB-KW"/>
</dbReference>
<evidence type="ECO:0000256" key="7">
    <source>
        <dbReference type="RuleBase" id="RU363034"/>
    </source>
</evidence>
<dbReference type="CDD" id="cd00190">
    <property type="entry name" value="Tryp_SPc"/>
    <property type="match status" value="1"/>
</dbReference>
<dbReference type="InterPro" id="IPR018114">
    <property type="entry name" value="TRYPSIN_HIS"/>
</dbReference>
<dbReference type="SUPFAM" id="SSF50494">
    <property type="entry name" value="Trypsin-like serine proteases"/>
    <property type="match status" value="1"/>
</dbReference>
<dbReference type="SMART" id="SM00020">
    <property type="entry name" value="Tryp_SPc"/>
    <property type="match status" value="1"/>
</dbReference>
<dbReference type="OrthoDB" id="416777at2759"/>
<comment type="caution">
    <text evidence="10">The sequence shown here is derived from an EMBL/GenBank/DDBJ whole genome shotgun (WGS) entry which is preliminary data.</text>
</comment>
<dbReference type="AlphaFoldDB" id="A0A2T7NU94"/>
<dbReference type="PANTHER" id="PTHR21314">
    <property type="entry name" value="QUEUOSINE 5'-PHOSPHATE N-GLYCOSYLASE_HYDROLASE-RELATED"/>
    <property type="match status" value="1"/>
</dbReference>
<dbReference type="Gene3D" id="2.40.10.10">
    <property type="entry name" value="Trypsin-like serine proteases"/>
    <property type="match status" value="1"/>
</dbReference>
<dbReference type="Pfam" id="PF00089">
    <property type="entry name" value="Trypsin"/>
    <property type="match status" value="1"/>
</dbReference>
<dbReference type="InterPro" id="IPR009003">
    <property type="entry name" value="Peptidase_S1_PA"/>
</dbReference>
<evidence type="ECO:0000313" key="11">
    <source>
        <dbReference type="Proteomes" id="UP000245119"/>
    </source>
</evidence>
<comment type="similarity">
    <text evidence="3 8">Belongs to the QNG1 protein family.</text>
</comment>
<evidence type="ECO:0000256" key="8">
    <source>
        <dbReference type="RuleBase" id="RU365002"/>
    </source>
</evidence>
<keyword evidence="1 7" id="KW-0378">Hydrolase</keyword>
<dbReference type="Pfam" id="PF10343">
    <property type="entry name" value="Q_salvage"/>
    <property type="match status" value="1"/>
</dbReference>
<dbReference type="Proteomes" id="UP000245119">
    <property type="component" value="Linkage Group LG9"/>
</dbReference>
<evidence type="ECO:0000256" key="3">
    <source>
        <dbReference type="ARBA" id="ARBA00035119"/>
    </source>
</evidence>
<dbReference type="FunFam" id="2.40.10.10:FF:000068">
    <property type="entry name" value="transmembrane protease serine 2"/>
    <property type="match status" value="1"/>
</dbReference>
<dbReference type="PROSITE" id="PS50240">
    <property type="entry name" value="TRYPSIN_DOM"/>
    <property type="match status" value="1"/>
</dbReference>
<keyword evidence="7" id="KW-0720">Serine protease</keyword>
<evidence type="ECO:0000256" key="1">
    <source>
        <dbReference type="ARBA" id="ARBA00022801"/>
    </source>
</evidence>
<keyword evidence="2" id="KW-1015">Disulfide bond</keyword>
<dbReference type="InterPro" id="IPR033116">
    <property type="entry name" value="TRYPSIN_SER"/>
</dbReference>
<organism evidence="10 11">
    <name type="scientific">Pomacea canaliculata</name>
    <name type="common">Golden apple snail</name>
    <dbReference type="NCBI Taxonomy" id="400727"/>
    <lineage>
        <taxon>Eukaryota</taxon>
        <taxon>Metazoa</taxon>
        <taxon>Spiralia</taxon>
        <taxon>Lophotrochozoa</taxon>
        <taxon>Mollusca</taxon>
        <taxon>Gastropoda</taxon>
        <taxon>Caenogastropoda</taxon>
        <taxon>Architaenioglossa</taxon>
        <taxon>Ampullarioidea</taxon>
        <taxon>Ampullariidae</taxon>
        <taxon>Pomacea</taxon>
    </lineage>
</organism>
<reference evidence="10 11" key="1">
    <citation type="submission" date="2018-04" db="EMBL/GenBank/DDBJ databases">
        <title>The genome of golden apple snail Pomacea canaliculata provides insight into stress tolerance and invasive adaptation.</title>
        <authorList>
            <person name="Liu C."/>
            <person name="Liu B."/>
            <person name="Ren Y."/>
            <person name="Zhang Y."/>
            <person name="Wang H."/>
            <person name="Li S."/>
            <person name="Jiang F."/>
            <person name="Yin L."/>
            <person name="Zhang G."/>
            <person name="Qian W."/>
            <person name="Fan W."/>
        </authorList>
    </citation>
    <scope>NUCLEOTIDE SEQUENCE [LARGE SCALE GENOMIC DNA]</scope>
    <source>
        <strain evidence="10">SZHN2017</strain>
        <tissue evidence="10">Muscle</tissue>
    </source>
</reference>
<dbReference type="PROSITE" id="PS00134">
    <property type="entry name" value="TRYPSIN_HIS"/>
    <property type="match status" value="1"/>
</dbReference>
<dbReference type="EC" id="3.2.2.-" evidence="8"/>
<dbReference type="EC" id="3.4.21.-" evidence="7"/>
<accession>A0A2T7NU94</accession>
<evidence type="ECO:0000256" key="4">
    <source>
        <dbReference type="ARBA" id="ARBA00035306"/>
    </source>
</evidence>
<dbReference type="GO" id="GO:0106432">
    <property type="term" value="F:queuosine nucleosidase activity"/>
    <property type="evidence" value="ECO:0007669"/>
    <property type="project" value="RHEA"/>
</dbReference>
<dbReference type="PROSITE" id="PS00135">
    <property type="entry name" value="TRYPSIN_SER"/>
    <property type="match status" value="1"/>
</dbReference>
<name>A0A2T7NU94_POMCA</name>
<dbReference type="GO" id="GO:0006400">
    <property type="term" value="P:tRNA modification"/>
    <property type="evidence" value="ECO:0007669"/>
    <property type="project" value="TreeGrafter"/>
</dbReference>
<dbReference type="PANTHER" id="PTHR21314:SF0">
    <property type="entry name" value="QUEUOSINE 5'-PHOSPHATE N-GLYCOSYLASE_HYDROLASE"/>
    <property type="match status" value="1"/>
</dbReference>
<protein>
    <recommendedName>
        <fullName evidence="4 8">Queuosine 5'-phosphate N-glycosylase/hydrolase</fullName>
        <ecNumber evidence="8">3.2.2.-</ecNumber>
        <ecNumber evidence="7">3.4.21.-</ecNumber>
    </recommendedName>
    <alternativeName>
        <fullName evidence="5 8">Queuosine-nucleotide N-glycosylase/hydrolase</fullName>
    </alternativeName>
</protein>